<dbReference type="EMBL" id="PKPP01002836">
    <property type="protein sequence ID" value="PWA72824.1"/>
    <property type="molecule type" value="Genomic_DNA"/>
</dbReference>
<keyword evidence="12" id="KW-0479">Metal-binding</keyword>
<feature type="compositionally biased region" description="Polar residues" evidence="10">
    <location>
        <begin position="24"/>
        <end position="34"/>
    </location>
</feature>
<dbReference type="PANTHER" id="PTHR31169:SF22">
    <property type="entry name" value="ZINC-FINGER DOMAIN OF MONOAMINE-OXIDASE A REPRESSOR R1 PROTEIN-RELATED"/>
    <property type="match status" value="1"/>
</dbReference>
<keyword evidence="4" id="KW-1017">Isopeptide bond</keyword>
<organism evidence="12 13">
    <name type="scientific">Artemisia annua</name>
    <name type="common">Sweet wormwood</name>
    <dbReference type="NCBI Taxonomy" id="35608"/>
    <lineage>
        <taxon>Eukaryota</taxon>
        <taxon>Viridiplantae</taxon>
        <taxon>Streptophyta</taxon>
        <taxon>Embryophyta</taxon>
        <taxon>Tracheophyta</taxon>
        <taxon>Spermatophyta</taxon>
        <taxon>Magnoliopsida</taxon>
        <taxon>eudicotyledons</taxon>
        <taxon>Gunneridae</taxon>
        <taxon>Pentapetalae</taxon>
        <taxon>asterids</taxon>
        <taxon>campanulids</taxon>
        <taxon>Asterales</taxon>
        <taxon>Asteraceae</taxon>
        <taxon>Asteroideae</taxon>
        <taxon>Anthemideae</taxon>
        <taxon>Artemisiinae</taxon>
        <taxon>Artemisia</taxon>
    </lineage>
</organism>
<evidence type="ECO:0000256" key="3">
    <source>
        <dbReference type="ARBA" id="ARBA00022490"/>
    </source>
</evidence>
<feature type="domain" description="DDT" evidence="11">
    <location>
        <begin position="234"/>
        <end position="297"/>
    </location>
</feature>
<dbReference type="PROSITE" id="PS50827">
    <property type="entry name" value="DDT"/>
    <property type="match status" value="1"/>
</dbReference>
<accession>A0A2U1NH28</accession>
<feature type="region of interest" description="Disordered" evidence="10">
    <location>
        <begin position="1"/>
        <end position="41"/>
    </location>
</feature>
<dbReference type="OrthoDB" id="298344at2759"/>
<name>A0A2U1NH28_ARTAN</name>
<dbReference type="AlphaFoldDB" id="A0A2U1NH28"/>
<protein>
    <submittedName>
        <fullName evidence="12">Zinc-finger domain of monoamine-oxidase A repressor R1</fullName>
    </submittedName>
</protein>
<evidence type="ECO:0000256" key="10">
    <source>
        <dbReference type="SAM" id="MobiDB-lite"/>
    </source>
</evidence>
<evidence type="ECO:0000256" key="7">
    <source>
        <dbReference type="ARBA" id="ARBA00023015"/>
    </source>
</evidence>
<evidence type="ECO:0000313" key="13">
    <source>
        <dbReference type="Proteomes" id="UP000245207"/>
    </source>
</evidence>
<evidence type="ECO:0000256" key="8">
    <source>
        <dbReference type="ARBA" id="ARBA00023163"/>
    </source>
</evidence>
<keyword evidence="13" id="KW-1185">Reference proteome</keyword>
<keyword evidence="12" id="KW-0863">Zinc-finger</keyword>
<evidence type="ECO:0000256" key="5">
    <source>
        <dbReference type="ARBA" id="ARBA00022553"/>
    </source>
</evidence>
<comment type="subcellular location">
    <subcellularLocation>
        <location evidence="2">Cytoplasm</location>
    </subcellularLocation>
    <subcellularLocation>
        <location evidence="1">Nucleus</location>
    </subcellularLocation>
</comment>
<keyword evidence="7" id="KW-0805">Transcription regulation</keyword>
<evidence type="ECO:0000256" key="2">
    <source>
        <dbReference type="ARBA" id="ARBA00004496"/>
    </source>
</evidence>
<feature type="compositionally biased region" description="Basic and acidic residues" evidence="10">
    <location>
        <begin position="168"/>
        <end position="177"/>
    </location>
</feature>
<dbReference type="GO" id="GO:0005634">
    <property type="term" value="C:nucleus"/>
    <property type="evidence" value="ECO:0007669"/>
    <property type="project" value="UniProtKB-SubCell"/>
</dbReference>
<dbReference type="GO" id="GO:0008270">
    <property type="term" value="F:zinc ion binding"/>
    <property type="evidence" value="ECO:0007669"/>
    <property type="project" value="UniProtKB-KW"/>
</dbReference>
<dbReference type="InterPro" id="IPR040221">
    <property type="entry name" value="CDCA7/CDA7L"/>
</dbReference>
<evidence type="ECO:0000256" key="4">
    <source>
        <dbReference type="ARBA" id="ARBA00022499"/>
    </source>
</evidence>
<sequence>MANDNTSPSPSNSNSKSIQKSETNKSQCESTQQKTLKRKKSPGVRCIGGRIYDSENGKTCHQCRQKTLDLCVGCTNVMANKKKCTLHFCKACLFNRYTEIAEKALESGNWICPRCRGICNCSFCMKKRGLIPTGVLVRNVKVEGLASVSNGDSLKKRRASENETEDEPTLKRIKEEANGESNATNEEANGESDATKEFDGESEEEKNITKEDDVAIQLPQGTELTNLTGIDLPSGDIGNALQLLEFCETFGEVLELQNGQPEILLRELTRANAQNDSEPLILFHIKLLSIIDDDMVEKYPGKLWLEGFKECIAESDCPSKKSLLELFKLQPHGSDELNFTKRLRLLNFLCDEALGTVKLRSWLEERNVEEKKKMKEKVIANREKEKNIKKKVQDEVARAILSHDGVPLSVTERLDLASKIRAETAITVAKSLEMRDVPHGSHVLRSEPVLMDKNGCKLWKLKSQVDNIGILLQDSCYGDTVTCDKWFAYSDQEKTLVDEFVTNSRKSR</sequence>
<evidence type="ECO:0000313" key="12">
    <source>
        <dbReference type="EMBL" id="PWA72824.1"/>
    </source>
</evidence>
<feature type="region of interest" description="Disordered" evidence="10">
    <location>
        <begin position="152"/>
        <end position="213"/>
    </location>
</feature>
<evidence type="ECO:0000256" key="9">
    <source>
        <dbReference type="ARBA" id="ARBA00023242"/>
    </source>
</evidence>
<keyword evidence="8" id="KW-0804">Transcription</keyword>
<keyword evidence="3" id="KW-0963">Cytoplasm</keyword>
<feature type="compositionally biased region" description="Basic and acidic residues" evidence="10">
    <location>
        <begin position="193"/>
        <end position="213"/>
    </location>
</feature>
<dbReference type="GO" id="GO:0005737">
    <property type="term" value="C:cytoplasm"/>
    <property type="evidence" value="ECO:0007669"/>
    <property type="project" value="UniProtKB-SubCell"/>
</dbReference>
<keyword evidence="6" id="KW-0832">Ubl conjugation</keyword>
<keyword evidence="9" id="KW-0539">Nucleus</keyword>
<feature type="compositionally biased region" description="Low complexity" evidence="10">
    <location>
        <begin position="7"/>
        <end position="21"/>
    </location>
</feature>
<dbReference type="SMART" id="SM00571">
    <property type="entry name" value="DDT"/>
    <property type="match status" value="1"/>
</dbReference>
<reference evidence="12 13" key="1">
    <citation type="journal article" date="2018" name="Mol. Plant">
        <title>The genome of Artemisia annua provides insight into the evolution of Asteraceae family and artemisinin biosynthesis.</title>
        <authorList>
            <person name="Shen Q."/>
            <person name="Zhang L."/>
            <person name="Liao Z."/>
            <person name="Wang S."/>
            <person name="Yan T."/>
            <person name="Shi P."/>
            <person name="Liu M."/>
            <person name="Fu X."/>
            <person name="Pan Q."/>
            <person name="Wang Y."/>
            <person name="Lv Z."/>
            <person name="Lu X."/>
            <person name="Zhang F."/>
            <person name="Jiang W."/>
            <person name="Ma Y."/>
            <person name="Chen M."/>
            <person name="Hao X."/>
            <person name="Li L."/>
            <person name="Tang Y."/>
            <person name="Lv G."/>
            <person name="Zhou Y."/>
            <person name="Sun X."/>
            <person name="Brodelius P.E."/>
            <person name="Rose J.K.C."/>
            <person name="Tang K."/>
        </authorList>
    </citation>
    <scope>NUCLEOTIDE SEQUENCE [LARGE SCALE GENOMIC DNA]</scope>
    <source>
        <strain evidence="13">cv. Huhao1</strain>
        <tissue evidence="12">Leaf</tissue>
    </source>
</reference>
<dbReference type="STRING" id="35608.A0A2U1NH28"/>
<dbReference type="PANTHER" id="PTHR31169">
    <property type="entry name" value="OS05G0300700 PROTEIN"/>
    <property type="match status" value="1"/>
</dbReference>
<evidence type="ECO:0000256" key="6">
    <source>
        <dbReference type="ARBA" id="ARBA00022843"/>
    </source>
</evidence>
<dbReference type="GO" id="GO:0006355">
    <property type="term" value="P:regulation of DNA-templated transcription"/>
    <property type="evidence" value="ECO:0007669"/>
    <property type="project" value="InterPro"/>
</dbReference>
<keyword evidence="5" id="KW-0597">Phosphoprotein</keyword>
<gene>
    <name evidence="12" type="ORF">CTI12_AA264720</name>
</gene>
<comment type="caution">
    <text evidence="12">The sequence shown here is derived from an EMBL/GenBank/DDBJ whole genome shotgun (WGS) entry which is preliminary data.</text>
</comment>
<evidence type="ECO:0000256" key="1">
    <source>
        <dbReference type="ARBA" id="ARBA00004123"/>
    </source>
</evidence>
<dbReference type="Pfam" id="PF10497">
    <property type="entry name" value="zf-4CXXC_R1"/>
    <property type="match status" value="1"/>
</dbReference>
<keyword evidence="12" id="KW-0862">Zinc</keyword>
<proteinExistence type="predicted"/>
<evidence type="ECO:0000259" key="11">
    <source>
        <dbReference type="PROSITE" id="PS50827"/>
    </source>
</evidence>
<dbReference type="InterPro" id="IPR018866">
    <property type="entry name" value="Znf-4CXXC_R1"/>
</dbReference>
<dbReference type="InterPro" id="IPR018501">
    <property type="entry name" value="DDT_dom"/>
</dbReference>
<dbReference type="Proteomes" id="UP000245207">
    <property type="component" value="Unassembled WGS sequence"/>
</dbReference>